<dbReference type="AlphaFoldDB" id="A0ABD1UH26"/>
<evidence type="ECO:0000259" key="1">
    <source>
        <dbReference type="Pfam" id="PF14291"/>
    </source>
</evidence>
<dbReference type="PANTHER" id="PTHR45749">
    <property type="match status" value="1"/>
</dbReference>
<evidence type="ECO:0000313" key="3">
    <source>
        <dbReference type="Proteomes" id="UP001604336"/>
    </source>
</evidence>
<feature type="domain" description="DUF4371" evidence="1">
    <location>
        <begin position="154"/>
        <end position="339"/>
    </location>
</feature>
<reference evidence="3" key="1">
    <citation type="submission" date="2024-07" db="EMBL/GenBank/DDBJ databases">
        <title>Two chromosome-level genome assemblies of Korean endemic species Abeliophyllum distichum and Forsythia ovata (Oleaceae).</title>
        <authorList>
            <person name="Jang H."/>
        </authorList>
    </citation>
    <scope>NUCLEOTIDE SEQUENCE [LARGE SCALE GENOMIC DNA]</scope>
</reference>
<proteinExistence type="predicted"/>
<dbReference type="SUPFAM" id="SSF53098">
    <property type="entry name" value="Ribonuclease H-like"/>
    <property type="match status" value="1"/>
</dbReference>
<sequence>MPESGAQKRKRKRNEVALVQSQAGDIDKYFNRNKRKEVEETVENLVFEEQLHVNDNDNVNELTENVEVNDVNEPASVKELEENDKVQLEAINEDDCFSLNFEDPGNWKEIDQKMRDYLVEIGPKRVDGILFPKDGFEQKIPLIKAVQLVINEEREHWRQVLTRIIAIVKRLAKNTLPLRGDDEHLYAENNGLFLQMIEMVAEFDPVMQEHIRRATSREIQYTYLGKKIQNELIQMLAGEVRSSIIKKVKHAKYFSVILDCTPDASHEEQMSLVIRCVDDSANLPTIQEYWLAFLKVDNTTGLGLSTELKNILTTLELDIDDIRGQGYDNGSNMSGRHKGVQKRVIEINPRAFYTPCGCHSLNLTLCDMANCCPKAMSFFGVIQRIYTLFSSSPKRWKIFKDNVEGLTVKPLSQTRWESYVESVRPIKEQTAQIRDAFTGIGI</sequence>
<dbReference type="PANTHER" id="PTHR45749:SF32">
    <property type="entry name" value="ZINC FINGER MYM-TYPE PROTEIN 1-LIKE"/>
    <property type="match status" value="1"/>
</dbReference>
<name>A0ABD1UH26_9LAMI</name>
<dbReference type="EMBL" id="JBFOLK010000003">
    <property type="protein sequence ID" value="KAL2524341.1"/>
    <property type="molecule type" value="Genomic_DNA"/>
</dbReference>
<gene>
    <name evidence="2" type="ORF">Adt_09395</name>
</gene>
<evidence type="ECO:0000313" key="2">
    <source>
        <dbReference type="EMBL" id="KAL2524341.1"/>
    </source>
</evidence>
<dbReference type="InterPro" id="IPR025398">
    <property type="entry name" value="DUF4371"/>
</dbReference>
<accession>A0ABD1UH26</accession>
<dbReference type="Proteomes" id="UP001604336">
    <property type="component" value="Unassembled WGS sequence"/>
</dbReference>
<comment type="caution">
    <text evidence="2">The sequence shown here is derived from an EMBL/GenBank/DDBJ whole genome shotgun (WGS) entry which is preliminary data.</text>
</comment>
<dbReference type="InterPro" id="IPR012337">
    <property type="entry name" value="RNaseH-like_sf"/>
</dbReference>
<protein>
    <submittedName>
        <fullName evidence="2">HAT dimerization domain</fullName>
    </submittedName>
</protein>
<organism evidence="2 3">
    <name type="scientific">Abeliophyllum distichum</name>
    <dbReference type="NCBI Taxonomy" id="126358"/>
    <lineage>
        <taxon>Eukaryota</taxon>
        <taxon>Viridiplantae</taxon>
        <taxon>Streptophyta</taxon>
        <taxon>Embryophyta</taxon>
        <taxon>Tracheophyta</taxon>
        <taxon>Spermatophyta</taxon>
        <taxon>Magnoliopsida</taxon>
        <taxon>eudicotyledons</taxon>
        <taxon>Gunneridae</taxon>
        <taxon>Pentapetalae</taxon>
        <taxon>asterids</taxon>
        <taxon>lamiids</taxon>
        <taxon>Lamiales</taxon>
        <taxon>Oleaceae</taxon>
        <taxon>Forsythieae</taxon>
        <taxon>Abeliophyllum</taxon>
    </lineage>
</organism>
<keyword evidence="3" id="KW-1185">Reference proteome</keyword>
<dbReference type="Pfam" id="PF14291">
    <property type="entry name" value="DUF4371"/>
    <property type="match status" value="1"/>
</dbReference>